<dbReference type="RefSeq" id="WP_191702689.1">
    <property type="nucleotide sequence ID" value="NZ_JACSPW010000002.1"/>
</dbReference>
<evidence type="ECO:0000256" key="8">
    <source>
        <dbReference type="SAM" id="Phobius"/>
    </source>
</evidence>
<dbReference type="NCBIfam" id="NF037955">
    <property type="entry name" value="mfs"/>
    <property type="match status" value="1"/>
</dbReference>
<dbReference type="Pfam" id="PF12832">
    <property type="entry name" value="MFS_1_like"/>
    <property type="match status" value="1"/>
</dbReference>
<dbReference type="PANTHER" id="PTHR23522:SF10">
    <property type="entry name" value="3-PHENYLPROPIONIC ACID TRANSPORTER-RELATED"/>
    <property type="match status" value="1"/>
</dbReference>
<feature type="transmembrane region" description="Helical" evidence="8">
    <location>
        <begin position="134"/>
        <end position="152"/>
    </location>
</feature>
<dbReference type="Proteomes" id="UP000600565">
    <property type="component" value="Unassembled WGS sequence"/>
</dbReference>
<name>A0ABR8XJF4_9BACL</name>
<feature type="transmembrane region" description="Helical" evidence="8">
    <location>
        <begin position="12"/>
        <end position="30"/>
    </location>
</feature>
<evidence type="ECO:0000256" key="7">
    <source>
        <dbReference type="ARBA" id="ARBA00023136"/>
    </source>
</evidence>
<dbReference type="PANTHER" id="PTHR23522">
    <property type="entry name" value="BLL5896 PROTEIN"/>
    <property type="match status" value="1"/>
</dbReference>
<feature type="transmembrane region" description="Helical" evidence="8">
    <location>
        <begin position="293"/>
        <end position="312"/>
    </location>
</feature>
<evidence type="ECO:0000259" key="9">
    <source>
        <dbReference type="Pfam" id="PF12832"/>
    </source>
</evidence>
<evidence type="ECO:0000256" key="4">
    <source>
        <dbReference type="ARBA" id="ARBA00022519"/>
    </source>
</evidence>
<evidence type="ECO:0000256" key="1">
    <source>
        <dbReference type="ARBA" id="ARBA00004429"/>
    </source>
</evidence>
<dbReference type="SUPFAM" id="SSF103473">
    <property type="entry name" value="MFS general substrate transporter"/>
    <property type="match status" value="1"/>
</dbReference>
<dbReference type="EMBL" id="JACSPW010000002">
    <property type="protein sequence ID" value="MBD8032076.1"/>
    <property type="molecule type" value="Genomic_DNA"/>
</dbReference>
<reference evidence="10 11" key="1">
    <citation type="submission" date="2020-08" db="EMBL/GenBank/DDBJ databases">
        <title>A Genomic Blueprint of the Chicken Gut Microbiome.</title>
        <authorList>
            <person name="Gilroy R."/>
            <person name="Ravi A."/>
            <person name="Getino M."/>
            <person name="Pursley I."/>
            <person name="Horton D.L."/>
            <person name="Alikhan N.-F."/>
            <person name="Baker D."/>
            <person name="Gharbi K."/>
            <person name="Hall N."/>
            <person name="Watson M."/>
            <person name="Adriaenssens E.M."/>
            <person name="Foster-Nyarko E."/>
            <person name="Jarju S."/>
            <person name="Secka A."/>
            <person name="Antonio M."/>
            <person name="Oren A."/>
            <person name="Chaudhuri R."/>
            <person name="La Ragione R.M."/>
            <person name="Hildebrand F."/>
            <person name="Pallen M.J."/>
        </authorList>
    </citation>
    <scope>NUCLEOTIDE SEQUENCE [LARGE SCALE GENOMIC DNA]</scope>
    <source>
        <strain evidence="10 11">Sa1YVA6</strain>
    </source>
</reference>
<evidence type="ECO:0000256" key="2">
    <source>
        <dbReference type="ARBA" id="ARBA00022448"/>
    </source>
</evidence>
<keyword evidence="5 8" id="KW-0812">Transmembrane</keyword>
<evidence type="ECO:0000313" key="11">
    <source>
        <dbReference type="Proteomes" id="UP000600565"/>
    </source>
</evidence>
<organism evidence="10 11">
    <name type="scientific">Solibacillus merdavium</name>
    <dbReference type="NCBI Taxonomy" id="2762218"/>
    <lineage>
        <taxon>Bacteria</taxon>
        <taxon>Bacillati</taxon>
        <taxon>Bacillota</taxon>
        <taxon>Bacilli</taxon>
        <taxon>Bacillales</taxon>
        <taxon>Caryophanaceae</taxon>
        <taxon>Solibacillus</taxon>
    </lineage>
</organism>
<feature type="transmembrane region" description="Helical" evidence="8">
    <location>
        <begin position="42"/>
        <end position="62"/>
    </location>
</feature>
<evidence type="ECO:0000256" key="5">
    <source>
        <dbReference type="ARBA" id="ARBA00022692"/>
    </source>
</evidence>
<comment type="caution">
    <text evidence="10">The sequence shown here is derived from an EMBL/GenBank/DDBJ whole genome shotgun (WGS) entry which is preliminary data.</text>
</comment>
<keyword evidence="6 8" id="KW-1133">Transmembrane helix</keyword>
<feature type="transmembrane region" description="Helical" evidence="8">
    <location>
        <begin position="198"/>
        <end position="217"/>
    </location>
</feature>
<accession>A0ABR8XJF4</accession>
<comment type="subcellular location">
    <subcellularLocation>
        <location evidence="1">Cell inner membrane</location>
        <topology evidence="1">Multi-pass membrane protein</topology>
    </subcellularLocation>
</comment>
<feature type="transmembrane region" description="Helical" evidence="8">
    <location>
        <begin position="71"/>
        <end position="89"/>
    </location>
</feature>
<gene>
    <name evidence="10" type="ORF">H9632_03270</name>
</gene>
<feature type="transmembrane region" description="Helical" evidence="8">
    <location>
        <begin position="95"/>
        <end position="113"/>
    </location>
</feature>
<keyword evidence="7 8" id="KW-0472">Membrane</keyword>
<dbReference type="InterPro" id="IPR024989">
    <property type="entry name" value="MFS_assoc_dom"/>
</dbReference>
<dbReference type="InterPro" id="IPR026032">
    <property type="entry name" value="HcaT-like"/>
</dbReference>
<keyword evidence="4" id="KW-0997">Cell inner membrane</keyword>
<evidence type="ECO:0000256" key="6">
    <source>
        <dbReference type="ARBA" id="ARBA00022989"/>
    </source>
</evidence>
<keyword evidence="3" id="KW-1003">Cell membrane</keyword>
<sequence length="382" mass="42330">MNNQRWLAKNFFMFFITWGIFLPYWTGWLINDKGLTVSDASIIMGFGLVARAISTILIFPYVSKIMSNKNVLVFFTVASLVTAILYVPIDSFIGLFIMTMLFSALYPALLPAVESSAATLMQHGGIHYGKARSLGSFGYVVAVLIISMITGMYGEQMILWAMIFGLTALLAIQLMPAPDVLSLAPAKETGKSLSMKGLFDVKSFIVVLFVVILLQGAHASYYNYGYIYLQELNVNPFYIGMILNVAVLFEIIYFLKADTFLTKWKPSSLMLLAAIGSTVRWILIYAFPNMPMFIVSQALHALSFAMAHYAFIRYISQALPKEQIPNAQGIYSALAMSLSAAILTLLGGALYEIEPSLAFLGMVICTVPAIVLILLTKNRFNY</sequence>
<feature type="domain" description="Major facilitator superfamily associated" evidence="9">
    <location>
        <begin position="6"/>
        <end position="358"/>
    </location>
</feature>
<protein>
    <submittedName>
        <fullName evidence="10">MFS transporter</fullName>
    </submittedName>
</protein>
<feature type="transmembrane region" description="Helical" evidence="8">
    <location>
        <begin position="333"/>
        <end position="351"/>
    </location>
</feature>
<keyword evidence="11" id="KW-1185">Reference proteome</keyword>
<dbReference type="InterPro" id="IPR036259">
    <property type="entry name" value="MFS_trans_sf"/>
</dbReference>
<feature type="transmembrane region" description="Helical" evidence="8">
    <location>
        <begin position="158"/>
        <end position="177"/>
    </location>
</feature>
<feature type="transmembrane region" description="Helical" evidence="8">
    <location>
        <begin position="357"/>
        <end position="376"/>
    </location>
</feature>
<feature type="transmembrane region" description="Helical" evidence="8">
    <location>
        <begin position="267"/>
        <end position="287"/>
    </location>
</feature>
<proteinExistence type="predicted"/>
<dbReference type="Gene3D" id="1.20.1250.20">
    <property type="entry name" value="MFS general substrate transporter like domains"/>
    <property type="match status" value="2"/>
</dbReference>
<evidence type="ECO:0000256" key="3">
    <source>
        <dbReference type="ARBA" id="ARBA00022475"/>
    </source>
</evidence>
<dbReference type="PIRSF" id="PIRSF004925">
    <property type="entry name" value="HcaT"/>
    <property type="match status" value="1"/>
</dbReference>
<keyword evidence="2" id="KW-0813">Transport</keyword>
<feature type="transmembrane region" description="Helical" evidence="8">
    <location>
        <begin position="237"/>
        <end position="255"/>
    </location>
</feature>
<evidence type="ECO:0000313" key="10">
    <source>
        <dbReference type="EMBL" id="MBD8032076.1"/>
    </source>
</evidence>